<gene>
    <name evidence="3" type="ORF">NVS89_14380</name>
</gene>
<dbReference type="Proteomes" id="UP001151088">
    <property type="component" value="Unassembled WGS sequence"/>
</dbReference>
<dbReference type="EMBL" id="JANTHZ010000006">
    <property type="protein sequence ID" value="MCS0496288.1"/>
    <property type="molecule type" value="Genomic_DNA"/>
</dbReference>
<reference evidence="3" key="1">
    <citation type="submission" date="2022-08" db="EMBL/GenBank/DDBJ databases">
        <authorList>
            <person name="Li F."/>
        </authorList>
    </citation>
    <scope>NUCLEOTIDE SEQUENCE</scope>
    <source>
        <strain evidence="3">MQZ15Z-1</strain>
    </source>
</reference>
<dbReference type="PANTHER" id="PTHR42928">
    <property type="entry name" value="TRICARBOXYLATE-BINDING PROTEIN"/>
    <property type="match status" value="1"/>
</dbReference>
<dbReference type="SUPFAM" id="SSF53850">
    <property type="entry name" value="Periplasmic binding protein-like II"/>
    <property type="match status" value="1"/>
</dbReference>
<sequence>MSPLRAARPFHPLLKPSALAFALGLACASATGAAMAQSAPTGPIEITTGTSPGGTPDVLMRRAAKILNEQKIITNPLVVQNRTGGSWMVAGNFVMGKKGDRNVVLCIAQPILTTPITQGLPTLYDKLTPIAMFIQGDLVLVVQPDSPVKNLKQLMELAAQRERSLKVAGAQAGSTDHMVAGLVEKAGKVKLNYIPFDGGGSAQAAFLGGNVDLMTLTPSEAMPLVTSGKARILAILSDERRPEPELKDVPTAKEQGYDIVWGQAWGLAGPPELDADTVKFWDDAIAKLVANPEWQASLKENFLRSKLIPAAEVKPYMQKLHEEHLALLRDLGLAKQPPVQ</sequence>
<proteinExistence type="inferred from homology"/>
<keyword evidence="2" id="KW-0732">Signal</keyword>
<name>A0A9X2PLZ8_9HYPH</name>
<dbReference type="RefSeq" id="WP_258733446.1">
    <property type="nucleotide sequence ID" value="NZ_JANTHZ010000006.1"/>
</dbReference>
<dbReference type="Pfam" id="PF03401">
    <property type="entry name" value="TctC"/>
    <property type="match status" value="1"/>
</dbReference>
<feature type="signal peptide" evidence="2">
    <location>
        <begin position="1"/>
        <end position="36"/>
    </location>
</feature>
<evidence type="ECO:0000256" key="1">
    <source>
        <dbReference type="ARBA" id="ARBA00006987"/>
    </source>
</evidence>
<keyword evidence="4" id="KW-1185">Reference proteome</keyword>
<organism evidence="3 4">
    <name type="scientific">Ancylobacter mangrovi</name>
    <dbReference type="NCBI Taxonomy" id="2972472"/>
    <lineage>
        <taxon>Bacteria</taxon>
        <taxon>Pseudomonadati</taxon>
        <taxon>Pseudomonadota</taxon>
        <taxon>Alphaproteobacteria</taxon>
        <taxon>Hyphomicrobiales</taxon>
        <taxon>Xanthobacteraceae</taxon>
        <taxon>Ancylobacter</taxon>
    </lineage>
</organism>
<comment type="caution">
    <text evidence="3">The sequence shown here is derived from an EMBL/GenBank/DDBJ whole genome shotgun (WGS) entry which is preliminary data.</text>
</comment>
<dbReference type="PIRSF" id="PIRSF017082">
    <property type="entry name" value="YflP"/>
    <property type="match status" value="1"/>
</dbReference>
<dbReference type="AlphaFoldDB" id="A0A9X2PLZ8"/>
<comment type="similarity">
    <text evidence="1">Belongs to the UPF0065 (bug) family.</text>
</comment>
<evidence type="ECO:0000313" key="3">
    <source>
        <dbReference type="EMBL" id="MCS0496288.1"/>
    </source>
</evidence>
<evidence type="ECO:0000256" key="2">
    <source>
        <dbReference type="SAM" id="SignalP"/>
    </source>
</evidence>
<dbReference type="InterPro" id="IPR042100">
    <property type="entry name" value="Bug_dom1"/>
</dbReference>
<evidence type="ECO:0000313" key="4">
    <source>
        <dbReference type="Proteomes" id="UP001151088"/>
    </source>
</evidence>
<dbReference type="InterPro" id="IPR005064">
    <property type="entry name" value="BUG"/>
</dbReference>
<protein>
    <submittedName>
        <fullName evidence="3">Tripartite tricarboxylate transporter substrate binding protein</fullName>
    </submittedName>
</protein>
<feature type="chain" id="PRO_5040744629" evidence="2">
    <location>
        <begin position="37"/>
        <end position="340"/>
    </location>
</feature>
<dbReference type="Gene3D" id="3.40.190.150">
    <property type="entry name" value="Bordetella uptake gene, domain 1"/>
    <property type="match status" value="1"/>
</dbReference>
<dbReference type="PANTHER" id="PTHR42928:SF3">
    <property type="entry name" value="UPF0065 PROTEIN YFLP"/>
    <property type="match status" value="1"/>
</dbReference>
<accession>A0A9X2PLZ8</accession>
<dbReference type="CDD" id="cd07012">
    <property type="entry name" value="PBP2_Bug_TTT"/>
    <property type="match status" value="1"/>
</dbReference>
<dbReference type="PROSITE" id="PS51257">
    <property type="entry name" value="PROKAR_LIPOPROTEIN"/>
    <property type="match status" value="1"/>
</dbReference>
<dbReference type="Gene3D" id="3.40.190.10">
    <property type="entry name" value="Periplasmic binding protein-like II"/>
    <property type="match status" value="1"/>
</dbReference>